<dbReference type="PATRIC" id="fig|742817.3.peg.245"/>
<comment type="subcellular location">
    <subcellularLocation>
        <location evidence="1">Membrane</location>
        <topology evidence="1">Multi-pass membrane protein</topology>
    </subcellularLocation>
</comment>
<keyword evidence="11" id="KW-1185">Reference proteome</keyword>
<dbReference type="PANTHER" id="PTHR42751">
    <property type="entry name" value="SODIUM/HYDROGEN EXCHANGER FAMILY/TRKA DOMAIN PROTEIN"/>
    <property type="match status" value="1"/>
</dbReference>
<dbReference type="InterPro" id="IPR038770">
    <property type="entry name" value="Na+/solute_symporter_sf"/>
</dbReference>
<dbReference type="Pfam" id="PF02080">
    <property type="entry name" value="TrkA_C"/>
    <property type="match status" value="2"/>
</dbReference>
<evidence type="ECO:0000256" key="3">
    <source>
        <dbReference type="ARBA" id="ARBA00022448"/>
    </source>
</evidence>
<dbReference type="HOGENOM" id="CLU_020579_0_0_10"/>
<dbReference type="GO" id="GO:0015297">
    <property type="term" value="F:antiporter activity"/>
    <property type="evidence" value="ECO:0007669"/>
    <property type="project" value="InterPro"/>
</dbReference>
<keyword evidence="4" id="KW-0630">Potassium</keyword>
<feature type="transmembrane region" description="Helical" evidence="8">
    <location>
        <begin position="187"/>
        <end position="210"/>
    </location>
</feature>
<keyword evidence="5 8" id="KW-0812">Transmembrane</keyword>
<keyword evidence="6 8" id="KW-1133">Transmembrane helix</keyword>
<dbReference type="GO" id="GO:0006813">
    <property type="term" value="P:potassium ion transport"/>
    <property type="evidence" value="ECO:0007669"/>
    <property type="project" value="UniProtKB-KW"/>
</dbReference>
<evidence type="ECO:0000313" key="10">
    <source>
        <dbReference type="EMBL" id="EHP50912.1"/>
    </source>
</evidence>
<sequence>MSHLPTLVIDLALILVSAGIITLIFKKLKQPLVLGYIVAGFIAGPHVVFTPTVMDTANIQTWADIGVVFLLFALGLEFSFKKLMKVGGPAVIAAITIIVGMVILGMLVGSAMGWKRMDCIFLGGMLAMSSTSIIYKALEDMGLRTQRFAGLVLGILVIEDLVAVVLMVLLSTMAVKNNFEGAEMAFSIAKLCFFLMLWFIIGIFIIPTFFKRTRLLMNEETLLIVSLGLCLLMVVAATQVGFSSALGAFVMGSILAETMEAEKIGHLVKPVKDLFAAIFFVSVGMMVDPGMIWEYIGPIILITFTVLIGQSLLGTFGIVLAGQPLRVAMQCGFCLSQIGEFAFIIASLGLSLQVTDHFLYPIVVAVSVITTFLTPYMMRLAEPAYPFVEKHLPVKWKRLLDRYTSGAQVVNHESNWKRLLVALGRIVVVYSVILIAELILAFSLLLPFIRTHIPGIWGNILAAVLIIVCMAPFLRAIVAKKNHSVEFQILWQDNRFNRGYLVSLIVFRFVLAMLFVMFVISALFKISIGLLIGIAGMAVAGMIYSRYLKKQSILIERRFLRNLNIRDISARPKGKTIPHFAGNLLSRDLHMADFTVPADSRWAGSSLSELGLKTQFGIQVVAIFRGNYCINIPGGRERIFPQDRIQVIGSDEQLLKFGSQLEQQLVPGEDCDLSQSEVNLRQFIVDSNSAFLGKTIKESGIRERYKCLIVGMERGDSSLHDPTANTRFEEGDLVWIVGEDTNIYKLIHAE</sequence>
<feature type="transmembrane region" description="Helical" evidence="8">
    <location>
        <begin position="6"/>
        <end position="25"/>
    </location>
</feature>
<evidence type="ECO:0000256" key="1">
    <source>
        <dbReference type="ARBA" id="ARBA00004141"/>
    </source>
</evidence>
<dbReference type="EMBL" id="ADMC01000002">
    <property type="protein sequence ID" value="EHP50912.1"/>
    <property type="molecule type" value="Genomic_DNA"/>
</dbReference>
<dbReference type="RefSeq" id="WP_009135393.1">
    <property type="nucleotide sequence ID" value="NZ_JH594596.1"/>
</dbReference>
<evidence type="ECO:0000259" key="9">
    <source>
        <dbReference type="PROSITE" id="PS51202"/>
    </source>
</evidence>
<feature type="transmembrane region" description="Helical" evidence="8">
    <location>
        <begin position="32"/>
        <end position="53"/>
    </location>
</feature>
<dbReference type="GO" id="GO:0008324">
    <property type="term" value="F:monoatomic cation transmembrane transporter activity"/>
    <property type="evidence" value="ECO:0007669"/>
    <property type="project" value="InterPro"/>
</dbReference>
<evidence type="ECO:0000256" key="4">
    <source>
        <dbReference type="ARBA" id="ARBA00022538"/>
    </source>
</evidence>
<evidence type="ECO:0000256" key="6">
    <source>
        <dbReference type="ARBA" id="ARBA00022989"/>
    </source>
</evidence>
<feature type="domain" description="RCK C-terminal" evidence="9">
    <location>
        <begin position="579"/>
        <end position="663"/>
    </location>
</feature>
<feature type="transmembrane region" description="Helical" evidence="8">
    <location>
        <begin position="120"/>
        <end position="138"/>
    </location>
</feature>
<dbReference type="PANTHER" id="PTHR42751:SF3">
    <property type="entry name" value="SODIUM_GLUTAMATE SYMPORTER"/>
    <property type="match status" value="1"/>
</dbReference>
<dbReference type="STRING" id="742817.HMPREF9449_00239"/>
<dbReference type="SUPFAM" id="SSF116726">
    <property type="entry name" value="TrkA C-terminal domain-like"/>
    <property type="match status" value="2"/>
</dbReference>
<organism evidence="10 11">
    <name type="scientific">Odoribacter laneus YIT 12061</name>
    <dbReference type="NCBI Taxonomy" id="742817"/>
    <lineage>
        <taxon>Bacteria</taxon>
        <taxon>Pseudomonadati</taxon>
        <taxon>Bacteroidota</taxon>
        <taxon>Bacteroidia</taxon>
        <taxon>Bacteroidales</taxon>
        <taxon>Odoribacteraceae</taxon>
        <taxon>Odoribacter</taxon>
    </lineage>
</organism>
<dbReference type="Pfam" id="PF00999">
    <property type="entry name" value="Na_H_Exchanger"/>
    <property type="match status" value="1"/>
</dbReference>
<dbReference type="Gene3D" id="1.20.1530.20">
    <property type="match status" value="1"/>
</dbReference>
<feature type="transmembrane region" description="Helical" evidence="8">
    <location>
        <begin position="299"/>
        <end position="321"/>
    </location>
</feature>
<dbReference type="InterPro" id="IPR006037">
    <property type="entry name" value="RCK_C"/>
</dbReference>
<feature type="transmembrane region" description="Helical" evidence="8">
    <location>
        <begin position="59"/>
        <end position="78"/>
    </location>
</feature>
<keyword evidence="3" id="KW-0813">Transport</keyword>
<dbReference type="PROSITE" id="PS51202">
    <property type="entry name" value="RCK_C"/>
    <property type="match status" value="2"/>
</dbReference>
<dbReference type="Gene3D" id="3.30.70.1450">
    <property type="entry name" value="Regulator of K+ conductance, C-terminal domain"/>
    <property type="match status" value="2"/>
</dbReference>
<feature type="transmembrane region" description="Helical" evidence="8">
    <location>
        <begin position="333"/>
        <end position="352"/>
    </location>
</feature>
<dbReference type="eggNOG" id="COG0475">
    <property type="taxonomic scope" value="Bacteria"/>
</dbReference>
<protein>
    <recommendedName>
        <fullName evidence="9">RCK C-terminal domain-containing protein</fullName>
    </recommendedName>
</protein>
<dbReference type="InterPro" id="IPR036721">
    <property type="entry name" value="RCK_C_sf"/>
</dbReference>
<keyword evidence="4" id="KW-0633">Potassium transport</keyword>
<dbReference type="GO" id="GO:1902600">
    <property type="term" value="P:proton transmembrane transport"/>
    <property type="evidence" value="ECO:0007669"/>
    <property type="project" value="InterPro"/>
</dbReference>
<accession>H1DDA3</accession>
<dbReference type="GeneID" id="98067900"/>
<feature type="transmembrane region" description="Helical" evidence="8">
    <location>
        <begin position="427"/>
        <end position="449"/>
    </location>
</feature>
<feature type="transmembrane region" description="Helical" evidence="8">
    <location>
        <begin position="222"/>
        <end position="239"/>
    </location>
</feature>
<comment type="caution">
    <text evidence="10">The sequence shown here is derived from an EMBL/GenBank/DDBJ whole genome shotgun (WGS) entry which is preliminary data.</text>
</comment>
<reference evidence="10 11" key="1">
    <citation type="submission" date="2012-01" db="EMBL/GenBank/DDBJ databases">
        <title>The Genome Sequence of Odoribacter laneus YIT 12061.</title>
        <authorList>
            <consortium name="The Broad Institute Genome Sequencing Platform"/>
            <person name="Earl A."/>
            <person name="Ward D."/>
            <person name="Feldgarden M."/>
            <person name="Gevers D."/>
            <person name="Morotomi M."/>
            <person name="Young S.K."/>
            <person name="Zeng Q."/>
            <person name="Gargeya S."/>
            <person name="Fitzgerald M."/>
            <person name="Haas B."/>
            <person name="Abouelleil A."/>
            <person name="Alvarado L."/>
            <person name="Arachchi H.M."/>
            <person name="Berlin A."/>
            <person name="Chapman S.B."/>
            <person name="Gearin G."/>
            <person name="Goldberg J."/>
            <person name="Griggs A."/>
            <person name="Gujja S."/>
            <person name="Hansen M."/>
            <person name="Heiman D."/>
            <person name="Howarth C."/>
            <person name="Larimer J."/>
            <person name="Lui A."/>
            <person name="MacDonald P.J.P."/>
            <person name="McCowen C."/>
            <person name="Montmayeur A."/>
            <person name="Murphy C."/>
            <person name="Neiman D."/>
            <person name="Pearson M."/>
            <person name="Priest M."/>
            <person name="Roberts A."/>
            <person name="Saif S."/>
            <person name="Shea T."/>
            <person name="Sisk P."/>
            <person name="Stolte C."/>
            <person name="Sykes S."/>
            <person name="Wortman J."/>
            <person name="Nusbaum C."/>
            <person name="Birren B."/>
        </authorList>
    </citation>
    <scope>NUCLEOTIDE SEQUENCE [LARGE SCALE GENOMIC DNA]</scope>
    <source>
        <strain evidence="10 11">YIT 12061</strain>
    </source>
</reference>
<name>H1DDA3_9BACT</name>
<feature type="domain" description="RCK C-terminal" evidence="9">
    <location>
        <begin position="668"/>
        <end position="750"/>
    </location>
</feature>
<evidence type="ECO:0000313" key="11">
    <source>
        <dbReference type="Proteomes" id="UP000004892"/>
    </source>
</evidence>
<evidence type="ECO:0000256" key="2">
    <source>
        <dbReference type="ARBA" id="ARBA00005551"/>
    </source>
</evidence>
<feature type="transmembrane region" description="Helical" evidence="8">
    <location>
        <begin position="499"/>
        <end position="520"/>
    </location>
</feature>
<comment type="similarity">
    <text evidence="2">Belongs to the monovalent cation:proton antiporter 2 (CPA2) transporter (TC 2.A.37) family.</text>
</comment>
<feature type="transmembrane region" description="Helical" evidence="8">
    <location>
        <begin position="150"/>
        <end position="175"/>
    </location>
</feature>
<evidence type="ECO:0000256" key="5">
    <source>
        <dbReference type="ARBA" id="ARBA00022692"/>
    </source>
</evidence>
<dbReference type="InterPro" id="IPR006153">
    <property type="entry name" value="Cation/H_exchanger_TM"/>
</dbReference>
<feature type="transmembrane region" description="Helical" evidence="8">
    <location>
        <begin position="90"/>
        <end position="114"/>
    </location>
</feature>
<keyword evidence="4" id="KW-0406">Ion transport</keyword>
<feature type="transmembrane region" description="Helical" evidence="8">
    <location>
        <begin position="455"/>
        <end position="478"/>
    </location>
</feature>
<dbReference type="GO" id="GO:0016020">
    <property type="term" value="C:membrane"/>
    <property type="evidence" value="ECO:0007669"/>
    <property type="project" value="UniProtKB-SubCell"/>
</dbReference>
<feature type="transmembrane region" description="Helical" evidence="8">
    <location>
        <begin position="358"/>
        <end position="378"/>
    </location>
</feature>
<feature type="transmembrane region" description="Helical" evidence="8">
    <location>
        <begin position="526"/>
        <end position="548"/>
    </location>
</feature>
<evidence type="ECO:0000256" key="8">
    <source>
        <dbReference type="SAM" id="Phobius"/>
    </source>
</evidence>
<dbReference type="AlphaFoldDB" id="H1DDA3"/>
<evidence type="ECO:0000256" key="7">
    <source>
        <dbReference type="ARBA" id="ARBA00023136"/>
    </source>
</evidence>
<dbReference type="Proteomes" id="UP000004892">
    <property type="component" value="Unassembled WGS sequence"/>
</dbReference>
<gene>
    <name evidence="10" type="ORF">HMPREF9449_00239</name>
</gene>
<keyword evidence="7 8" id="KW-0472">Membrane</keyword>
<proteinExistence type="inferred from homology"/>
<dbReference type="eggNOG" id="COG0490">
    <property type="taxonomic scope" value="Bacteria"/>
</dbReference>